<gene>
    <name evidence="1" type="ordered locus">MCJ_006220</name>
</gene>
<reference evidence="2" key="1">
    <citation type="journal article" date="2009" name="BMC Bioinformatics">
        <title>The Mycoplasma conjunctivae genome sequencing, annotation and analysis.</title>
        <authorList>
            <person name="Calderon-Copete S.P."/>
            <person name="Wigger G."/>
            <person name="Wunderlin C."/>
            <person name="Schmidheini T."/>
            <person name="Frey J."/>
            <person name="Quail M.A."/>
            <person name="Falquet L."/>
        </authorList>
    </citation>
    <scope>NUCLEOTIDE SEQUENCE [LARGE SCALE GENOMIC DNA]</scope>
    <source>
        <strain evidence="2">ATCC 25834 / NCTC 10147 / HRC/581</strain>
    </source>
</reference>
<dbReference type="AlphaFoldDB" id="C5J754"/>
<protein>
    <submittedName>
        <fullName evidence="1">Uncharacterized protein</fullName>
    </submittedName>
</protein>
<proteinExistence type="predicted"/>
<name>C5J754_MESCH</name>
<dbReference type="KEGG" id="mco:MCJ_006220"/>
<accession>C5J754</accession>
<organism evidence="1 2">
    <name type="scientific">Mesomycoplasma conjunctivae (strain ATCC 25834 / NCTC 10147 / HRC/581)</name>
    <name type="common">Mycoplasma conjunctivae</name>
    <dbReference type="NCBI Taxonomy" id="572263"/>
    <lineage>
        <taxon>Bacteria</taxon>
        <taxon>Bacillati</taxon>
        <taxon>Mycoplasmatota</taxon>
        <taxon>Mycoplasmoidales</taxon>
        <taxon>Metamycoplasmataceae</taxon>
        <taxon>Mesomycoplasma</taxon>
    </lineage>
</organism>
<evidence type="ECO:0000313" key="2">
    <source>
        <dbReference type="Proteomes" id="UP000001491"/>
    </source>
</evidence>
<evidence type="ECO:0000313" key="1">
    <source>
        <dbReference type="EMBL" id="CAT05317.1"/>
    </source>
</evidence>
<dbReference type="HOGENOM" id="CLU_2862983_0_0_14"/>
<sequence>MNIKFLDPLEINKLELVTKYPKLKKYKKQIWIENKLKNFLFNKNKTWSPSNSVVINNFTIYIFK</sequence>
<dbReference type="Proteomes" id="UP000001491">
    <property type="component" value="Chromosome"/>
</dbReference>
<keyword evidence="2" id="KW-1185">Reference proteome</keyword>
<dbReference type="EMBL" id="FM864216">
    <property type="protein sequence ID" value="CAT05317.1"/>
    <property type="molecule type" value="Genomic_DNA"/>
</dbReference>